<feature type="compositionally biased region" description="Basic and acidic residues" evidence="3">
    <location>
        <begin position="112"/>
        <end position="123"/>
    </location>
</feature>
<dbReference type="PROSITE" id="PS50002">
    <property type="entry name" value="SH3"/>
    <property type="match status" value="1"/>
</dbReference>
<evidence type="ECO:0000313" key="6">
    <source>
        <dbReference type="Proteomes" id="UP000606274"/>
    </source>
</evidence>
<reference evidence="5" key="1">
    <citation type="submission" date="2020-08" db="EMBL/GenBank/DDBJ databases">
        <title>Chromosome-level assembly of Southern catfish (Silurus meridionalis) provides insights into visual adaptation to the nocturnal and benthic lifestyles.</title>
        <authorList>
            <person name="Zhang Y."/>
            <person name="Wang D."/>
            <person name="Peng Z."/>
        </authorList>
    </citation>
    <scope>NUCLEOTIDE SEQUENCE</scope>
    <source>
        <strain evidence="5">SWU-2019-XX</strain>
        <tissue evidence="5">Muscle</tissue>
    </source>
</reference>
<dbReference type="InterPro" id="IPR036028">
    <property type="entry name" value="SH3-like_dom_sf"/>
</dbReference>
<feature type="compositionally biased region" description="Acidic residues" evidence="3">
    <location>
        <begin position="207"/>
        <end position="233"/>
    </location>
</feature>
<feature type="region of interest" description="Disordered" evidence="3">
    <location>
        <begin position="198"/>
        <end position="246"/>
    </location>
</feature>
<dbReference type="GO" id="GO:0005929">
    <property type="term" value="C:cilium"/>
    <property type="evidence" value="ECO:0007669"/>
    <property type="project" value="TreeGrafter"/>
</dbReference>
<dbReference type="Proteomes" id="UP000606274">
    <property type="component" value="Unassembled WGS sequence"/>
</dbReference>
<dbReference type="InterPro" id="IPR030642">
    <property type="entry name" value="NPHP1_SH3"/>
</dbReference>
<organism evidence="5 6">
    <name type="scientific">Silurus meridionalis</name>
    <name type="common">Southern catfish</name>
    <name type="synonym">Silurus soldatovi meridionalis</name>
    <dbReference type="NCBI Taxonomy" id="175797"/>
    <lineage>
        <taxon>Eukaryota</taxon>
        <taxon>Metazoa</taxon>
        <taxon>Chordata</taxon>
        <taxon>Craniata</taxon>
        <taxon>Vertebrata</taxon>
        <taxon>Euteleostomi</taxon>
        <taxon>Actinopterygii</taxon>
        <taxon>Neopterygii</taxon>
        <taxon>Teleostei</taxon>
        <taxon>Ostariophysi</taxon>
        <taxon>Siluriformes</taxon>
        <taxon>Siluridae</taxon>
        <taxon>Silurus</taxon>
    </lineage>
</organism>
<evidence type="ECO:0000256" key="1">
    <source>
        <dbReference type="ARBA" id="ARBA00022443"/>
    </source>
</evidence>
<dbReference type="EMBL" id="JABFDY010000008">
    <property type="protein sequence ID" value="KAF7704865.1"/>
    <property type="molecule type" value="Genomic_DNA"/>
</dbReference>
<keyword evidence="1 2" id="KW-0728">SH3 domain</keyword>
<dbReference type="CDD" id="cd11770">
    <property type="entry name" value="SH3_Nephrocystin"/>
    <property type="match status" value="1"/>
</dbReference>
<sequence>MEPRPGLQAVRRETEQLQKKVDSLLKDCNRLDVSVRKTTMSQRCSDLQRAVTETLTTLQKLTKEDECAPVGNYNQRKRQEEERLRTLQNTLTALTLQSHDKPAEDEENIEAEEVKEKKDKVAQEEDDDEDEEGSGRKTAQNSDEMYVALSSFRGEEEGDLTIQKGGVVEILQKRDDGWWFAQDSEANRGFVPKNYLKKMSPHQQVPETEEEEGDEEDEDNEESDEVEENENEPAEEKPSTSSNWDTVRNTFSEMNATDVLSAMGAIPPGFRPSTLSKLLEEGTSYRASHYIQPKLNQSELSFKDLQLDPDTGKVLARPSRVCVTVTVLSCRMIPPPGVGLSVLSSHVRLCAFNGTEVLSNIHTVRASYTPSSPKTWSFSPRMNSLLPCLLDGECFFRCDADSPDVGILFELGVTYIRNSTGERGDLSCGWTFLKLFDDNGVLIPLRTHELAVHGGTPYEEAVDTDCTSSKRGGSTGVLHQMLMSRKLPKLIIKLRSPNSRTREQLSLLPDTFLGCVSTVSLLVLYRQLLADTLLLDRVTMQNADLICSSVLATFPEVLDQPDLMDAFRKTWLSQKTT</sequence>
<evidence type="ECO:0000259" key="4">
    <source>
        <dbReference type="PROSITE" id="PS50002"/>
    </source>
</evidence>
<dbReference type="PANTHER" id="PTHR15176">
    <property type="entry name" value="NEPHROCYSTIN"/>
    <property type="match status" value="1"/>
</dbReference>
<evidence type="ECO:0000256" key="3">
    <source>
        <dbReference type="SAM" id="MobiDB-lite"/>
    </source>
</evidence>
<dbReference type="GO" id="GO:0005737">
    <property type="term" value="C:cytoplasm"/>
    <property type="evidence" value="ECO:0007669"/>
    <property type="project" value="TreeGrafter"/>
</dbReference>
<comment type="caution">
    <text evidence="5">The sequence shown here is derived from an EMBL/GenBank/DDBJ whole genome shotgun (WGS) entry which is preliminary data.</text>
</comment>
<dbReference type="Pfam" id="PF00018">
    <property type="entry name" value="SH3_1"/>
    <property type="match status" value="1"/>
</dbReference>
<feature type="region of interest" description="Disordered" evidence="3">
    <location>
        <begin position="95"/>
        <end position="143"/>
    </location>
</feature>
<dbReference type="PANTHER" id="PTHR15176:SF1">
    <property type="entry name" value="NEPHROCYSTIN-1"/>
    <property type="match status" value="1"/>
</dbReference>
<dbReference type="SMART" id="SM00326">
    <property type="entry name" value="SH3"/>
    <property type="match status" value="1"/>
</dbReference>
<dbReference type="InterPro" id="IPR039687">
    <property type="entry name" value="NPHP1"/>
</dbReference>
<name>A0A8T0BCY0_SILME</name>
<evidence type="ECO:0000256" key="2">
    <source>
        <dbReference type="PROSITE-ProRule" id="PRU00192"/>
    </source>
</evidence>
<dbReference type="AlphaFoldDB" id="A0A8T0BCY0"/>
<evidence type="ECO:0000313" key="5">
    <source>
        <dbReference type="EMBL" id="KAF7704865.1"/>
    </source>
</evidence>
<dbReference type="InterPro" id="IPR001452">
    <property type="entry name" value="SH3_domain"/>
</dbReference>
<dbReference type="GO" id="GO:0090251">
    <property type="term" value="P:protein localization involved in establishment of planar polarity"/>
    <property type="evidence" value="ECO:0007669"/>
    <property type="project" value="TreeGrafter"/>
</dbReference>
<dbReference type="SUPFAM" id="SSF50044">
    <property type="entry name" value="SH3-domain"/>
    <property type="match status" value="1"/>
</dbReference>
<accession>A0A8T0BCY0</accession>
<protein>
    <recommendedName>
        <fullName evidence="4">SH3 domain-containing protein</fullName>
    </recommendedName>
</protein>
<dbReference type="Gene3D" id="2.30.30.40">
    <property type="entry name" value="SH3 Domains"/>
    <property type="match status" value="1"/>
</dbReference>
<keyword evidence="6" id="KW-1185">Reference proteome</keyword>
<feature type="domain" description="SH3" evidence="4">
    <location>
        <begin position="141"/>
        <end position="201"/>
    </location>
</feature>
<proteinExistence type="predicted"/>
<gene>
    <name evidence="5" type="ORF">HF521_021937</name>
</gene>